<evidence type="ECO:0000313" key="2">
    <source>
        <dbReference type="Proteomes" id="UP000319023"/>
    </source>
</evidence>
<dbReference type="EMBL" id="SHBN01000011">
    <property type="protein sequence ID" value="RZO12216.1"/>
    <property type="molecule type" value="Genomic_DNA"/>
</dbReference>
<protein>
    <recommendedName>
        <fullName evidence="3">Alanyl-tRNA synthetase class IIc N-terminal domain-containing protein</fullName>
    </recommendedName>
</protein>
<dbReference type="Proteomes" id="UP000319023">
    <property type="component" value="Unassembled WGS sequence"/>
</dbReference>
<evidence type="ECO:0008006" key="3">
    <source>
        <dbReference type="Google" id="ProtNLM"/>
    </source>
</evidence>
<dbReference type="InterPro" id="IPR045864">
    <property type="entry name" value="aa-tRNA-synth_II/BPL/LPL"/>
</dbReference>
<feature type="non-terminal residue" evidence="1">
    <location>
        <position position="30"/>
    </location>
</feature>
<gene>
    <name evidence="1" type="ORF">EVB01_00980</name>
</gene>
<organism evidence="1 2">
    <name type="scientific">SAR86 cluster bacterium</name>
    <dbReference type="NCBI Taxonomy" id="2030880"/>
    <lineage>
        <taxon>Bacteria</taxon>
        <taxon>Pseudomonadati</taxon>
        <taxon>Pseudomonadota</taxon>
        <taxon>Gammaproteobacteria</taxon>
        <taxon>SAR86 cluster</taxon>
    </lineage>
</organism>
<dbReference type="AlphaFoldDB" id="A0A520LT95"/>
<dbReference type="Gene3D" id="3.30.930.10">
    <property type="entry name" value="Bira Bifunctional Protein, Domain 2"/>
    <property type="match status" value="1"/>
</dbReference>
<sequence length="30" mass="3396">MLTSELRAKFLDYFSKNSHEVVDSSPLIPA</sequence>
<evidence type="ECO:0000313" key="1">
    <source>
        <dbReference type="EMBL" id="RZO12216.1"/>
    </source>
</evidence>
<comment type="caution">
    <text evidence="1">The sequence shown here is derived from an EMBL/GenBank/DDBJ whole genome shotgun (WGS) entry which is preliminary data.</text>
</comment>
<proteinExistence type="predicted"/>
<dbReference type="SUPFAM" id="SSF55681">
    <property type="entry name" value="Class II aaRS and biotin synthetases"/>
    <property type="match status" value="1"/>
</dbReference>
<name>A0A520LT95_9GAMM</name>
<accession>A0A520LT95</accession>
<reference evidence="1 2" key="1">
    <citation type="submission" date="2019-02" db="EMBL/GenBank/DDBJ databases">
        <title>Prokaryotic population dynamics and viral predation in marine succession experiment using metagenomics: the confinement effect.</title>
        <authorList>
            <person name="Haro-Moreno J.M."/>
            <person name="Rodriguez-Valera F."/>
            <person name="Lopez-Perez M."/>
        </authorList>
    </citation>
    <scope>NUCLEOTIDE SEQUENCE [LARGE SCALE GENOMIC DNA]</scope>
    <source>
        <strain evidence="1">MED-G168</strain>
    </source>
</reference>